<dbReference type="InterPro" id="IPR006415">
    <property type="entry name" value="P-type_ATPase_IIIB"/>
</dbReference>
<dbReference type="SUPFAM" id="SSF81653">
    <property type="entry name" value="Calcium ATPase, transduction domain A"/>
    <property type="match status" value="1"/>
</dbReference>
<feature type="transmembrane region" description="Helical" evidence="18">
    <location>
        <begin position="88"/>
        <end position="107"/>
    </location>
</feature>
<dbReference type="InterPro" id="IPR023299">
    <property type="entry name" value="ATPase_P-typ_cyto_dom_N"/>
</dbReference>
<evidence type="ECO:0000256" key="6">
    <source>
        <dbReference type="ARBA" id="ARBA00022475"/>
    </source>
</evidence>
<dbReference type="GO" id="GO:0015444">
    <property type="term" value="F:P-type magnesium transporter activity"/>
    <property type="evidence" value="ECO:0007669"/>
    <property type="project" value="UniProtKB-EC"/>
</dbReference>
<comment type="subcellular location">
    <subcellularLocation>
        <location evidence="2">Cell inner membrane</location>
        <topology evidence="2">Multi-pass membrane protein</topology>
    </subcellularLocation>
</comment>
<evidence type="ECO:0000256" key="1">
    <source>
        <dbReference type="ARBA" id="ARBA00003954"/>
    </source>
</evidence>
<evidence type="ECO:0000256" key="8">
    <source>
        <dbReference type="ARBA" id="ARBA00022553"/>
    </source>
</evidence>
<evidence type="ECO:0000256" key="11">
    <source>
        <dbReference type="ARBA" id="ARBA00022840"/>
    </source>
</evidence>
<evidence type="ECO:0000256" key="17">
    <source>
        <dbReference type="ARBA" id="ARBA00047295"/>
    </source>
</evidence>
<dbReference type="Gene3D" id="1.20.1110.10">
    <property type="entry name" value="Calcium-transporting ATPase, transmembrane domain"/>
    <property type="match status" value="1"/>
</dbReference>
<keyword evidence="14 18" id="KW-1133">Transmembrane helix</keyword>
<comment type="catalytic activity">
    <reaction evidence="17">
        <text>Mg(2+)(out) + ATP + H2O = Mg(2+)(in) + ADP + phosphate + H(+)</text>
        <dbReference type="Rhea" id="RHEA:10260"/>
        <dbReference type="ChEBI" id="CHEBI:15377"/>
        <dbReference type="ChEBI" id="CHEBI:15378"/>
        <dbReference type="ChEBI" id="CHEBI:18420"/>
        <dbReference type="ChEBI" id="CHEBI:30616"/>
        <dbReference type="ChEBI" id="CHEBI:43474"/>
        <dbReference type="ChEBI" id="CHEBI:456216"/>
        <dbReference type="EC" id="7.2.2.14"/>
    </reaction>
</comment>
<dbReference type="PROSITE" id="PS00154">
    <property type="entry name" value="ATPASE_E1_E2"/>
    <property type="match status" value="1"/>
</dbReference>
<keyword evidence="10" id="KW-0547">Nucleotide-binding</keyword>
<dbReference type="GO" id="GO:0005524">
    <property type="term" value="F:ATP binding"/>
    <property type="evidence" value="ECO:0007669"/>
    <property type="project" value="UniProtKB-KW"/>
</dbReference>
<dbReference type="Pfam" id="PF00689">
    <property type="entry name" value="Cation_ATPase_C"/>
    <property type="match status" value="1"/>
</dbReference>
<sequence length="912" mass="100849">MRNTPTPVGRGRGNVNERALESAKLSLRALEEAGSDIDQVLRSLSSSRRGLTQADAASRLRKYGKNEVSHEKPPTWYEQLFKAFNNPFVWVLVGLAVVSYVLDYAIAEPEDKDLTAVIILSIMVLVSGFLRFFQEYRSTQAAEKLKALVSTTATVIRRETLDAPGTRWEVPLSDLVPGDVVALSAGDMIPADVRLLTSKDLFVSQAVLTGESLPVEKYDTLGSVVEKRADVQVNEDQVSALDIPTICFMGTNVVSGTATAVVVSTGDRTYFGSLAKNIVGKRVLTSFERGVNRVSYLLITFMAVMVPIVFLIQWFTKGSFLDALLFSLSIAVGLTPEMLPMIVTANLARGAVVMANQKVVVKRINAIQNFGAMNILCTDKTGTLTLDKIILERHVDIHGYEDDEPLEYGYLNSYYQTGLKNLLDVAVLEHVELKTTLKPAENYAKVDEIPFDFVRRRMSVVVEPQTGRAEGKHILICKGAVEELFNVCSHAKYQGEILPMNEFVRMEGLRVTQSLNEDGFRVIAVAYKEIPIPLDTLPTYSTKDECDLILVGYLAFLDPPKDSAIEAIAALQDNGVVVKVITGDNDIVTRKVCKEVNLDVQGVLVGSQIERLSDEDLKAQLDTTTIFAKVSPLQKARIIRLLREQGHTVGYMGDGINDAAALRDADVGISVDTAVDIAKESADIILLEKNLMVLERGVIEGRRTFANILKYLNMTASSNFGNVFSVMGSSAVLPFLPMQPIQLLTQNLIYDLSQTTIPFDSVDKDFLRQPQKWNVPNIGRFMLFIGPISSIFDYATYIVMWFVFGANTPDEVKLFNSGWFVEGLLSQTLVVYMLRTARVPFVQSWPSLPVLLSTGTAIITGMILPFTPIGAGLGMVPLPANYFIWLWLILGSYCLLTQSLKGFYIRTFGKWL</sequence>
<feature type="transmembrane region" description="Helical" evidence="18">
    <location>
        <begin position="846"/>
        <end position="864"/>
    </location>
</feature>
<keyword evidence="13" id="KW-1278">Translocase</keyword>
<dbReference type="SFLD" id="SFLDS00003">
    <property type="entry name" value="Haloacid_Dehalogenase"/>
    <property type="match status" value="1"/>
</dbReference>
<dbReference type="AlphaFoldDB" id="A0AA96Y681"/>
<feature type="transmembrane region" description="Helical" evidence="18">
    <location>
        <begin position="113"/>
        <end position="133"/>
    </location>
</feature>
<dbReference type="InterPro" id="IPR023214">
    <property type="entry name" value="HAD_sf"/>
</dbReference>
<dbReference type="InterPro" id="IPR006068">
    <property type="entry name" value="ATPase_P-typ_cation-transptr_C"/>
</dbReference>
<dbReference type="GO" id="GO:0005886">
    <property type="term" value="C:plasma membrane"/>
    <property type="evidence" value="ECO:0007669"/>
    <property type="project" value="UniProtKB-SubCell"/>
</dbReference>
<dbReference type="InterPro" id="IPR018303">
    <property type="entry name" value="ATPase_P-typ_P_site"/>
</dbReference>
<dbReference type="Pfam" id="PF13246">
    <property type="entry name" value="Cation_ATPase"/>
    <property type="match status" value="1"/>
</dbReference>
<evidence type="ECO:0000256" key="3">
    <source>
        <dbReference type="ARBA" id="ARBA00008746"/>
    </source>
</evidence>
<evidence type="ECO:0000256" key="4">
    <source>
        <dbReference type="ARBA" id="ARBA00012786"/>
    </source>
</evidence>
<dbReference type="EC" id="7.2.2.14" evidence="4"/>
<feature type="transmembrane region" description="Helical" evidence="18">
    <location>
        <begin position="884"/>
        <end position="904"/>
    </location>
</feature>
<evidence type="ECO:0000256" key="12">
    <source>
        <dbReference type="ARBA" id="ARBA00022842"/>
    </source>
</evidence>
<protein>
    <recommendedName>
        <fullName evidence="5">Magnesium-transporting ATPase, P-type 1</fullName>
        <ecNumber evidence="4">7.2.2.14</ecNumber>
    </recommendedName>
    <alternativeName>
        <fullName evidence="16">Mg(2+) transport ATPase, P-type 1</fullName>
    </alternativeName>
</protein>
<dbReference type="InterPro" id="IPR023298">
    <property type="entry name" value="ATPase_P-typ_TM_dom_sf"/>
</dbReference>
<dbReference type="GO" id="GO:0016887">
    <property type="term" value="F:ATP hydrolysis activity"/>
    <property type="evidence" value="ECO:0007669"/>
    <property type="project" value="InterPro"/>
</dbReference>
<evidence type="ECO:0000256" key="9">
    <source>
        <dbReference type="ARBA" id="ARBA00022692"/>
    </source>
</evidence>
<evidence type="ECO:0000256" key="13">
    <source>
        <dbReference type="ARBA" id="ARBA00022967"/>
    </source>
</evidence>
<dbReference type="InterPro" id="IPR059000">
    <property type="entry name" value="ATPase_P-type_domA"/>
</dbReference>
<keyword evidence="8" id="KW-0597">Phosphoprotein</keyword>
<organism evidence="20">
    <name type="scientific">Thermoleptolyngbya oregonensis NK1-22</name>
    <dbReference type="NCBI Taxonomy" id="2547457"/>
    <lineage>
        <taxon>Bacteria</taxon>
        <taxon>Bacillati</taxon>
        <taxon>Cyanobacteriota</taxon>
        <taxon>Cyanophyceae</taxon>
        <taxon>Oculatellales</taxon>
        <taxon>Oculatellaceae</taxon>
        <taxon>Thermoleptolyngbya</taxon>
    </lineage>
</organism>
<dbReference type="CDD" id="cd02077">
    <property type="entry name" value="P-type_ATPase_Mg"/>
    <property type="match status" value="1"/>
</dbReference>
<dbReference type="NCBIfam" id="TIGR01524">
    <property type="entry name" value="ATPase-IIIB_Mg"/>
    <property type="match status" value="1"/>
</dbReference>
<feature type="transmembrane region" description="Helical" evidence="18">
    <location>
        <begin position="816"/>
        <end position="834"/>
    </location>
</feature>
<dbReference type="NCBIfam" id="NF011702">
    <property type="entry name" value="PRK15122.1"/>
    <property type="match status" value="1"/>
</dbReference>
<evidence type="ECO:0000256" key="2">
    <source>
        <dbReference type="ARBA" id="ARBA00004429"/>
    </source>
</evidence>
<dbReference type="Gene3D" id="3.40.1110.10">
    <property type="entry name" value="Calcium-transporting ATPase, cytoplasmic domain N"/>
    <property type="match status" value="1"/>
</dbReference>
<dbReference type="Gene3D" id="2.70.150.10">
    <property type="entry name" value="Calcium-transporting ATPase, cytoplasmic transduction domain A"/>
    <property type="match status" value="1"/>
</dbReference>
<comment type="function">
    <text evidence="1">Mediates magnesium influx to the cytosol.</text>
</comment>
<evidence type="ECO:0000256" key="5">
    <source>
        <dbReference type="ARBA" id="ARBA00013555"/>
    </source>
</evidence>
<feature type="domain" description="Cation-transporting P-type ATPase N-terminal" evidence="19">
    <location>
        <begin position="31"/>
        <end position="104"/>
    </location>
</feature>
<dbReference type="RefSeq" id="WP_316791293.1">
    <property type="nucleotide sequence ID" value="NZ_CP053540.1"/>
</dbReference>
<dbReference type="SUPFAM" id="SSF56784">
    <property type="entry name" value="HAD-like"/>
    <property type="match status" value="1"/>
</dbReference>
<feature type="transmembrane region" description="Helical" evidence="18">
    <location>
        <begin position="294"/>
        <end position="312"/>
    </location>
</feature>
<reference evidence="20" key="1">
    <citation type="submission" date="2020-05" db="EMBL/GenBank/DDBJ databases">
        <authorList>
            <person name="Zhu T."/>
            <person name="Keshari N."/>
            <person name="Lu X."/>
        </authorList>
    </citation>
    <scope>NUCLEOTIDE SEQUENCE</scope>
    <source>
        <strain evidence="20">NK1-22</strain>
    </source>
</reference>
<evidence type="ECO:0000313" key="20">
    <source>
        <dbReference type="EMBL" id="WOB42618.1"/>
    </source>
</evidence>
<keyword evidence="9 18" id="KW-0812">Transmembrane</keyword>
<dbReference type="PRINTS" id="PR01836">
    <property type="entry name" value="MGATPASE"/>
</dbReference>
<evidence type="ECO:0000259" key="19">
    <source>
        <dbReference type="SMART" id="SM00831"/>
    </source>
</evidence>
<dbReference type="InterPro" id="IPR008250">
    <property type="entry name" value="ATPase_P-typ_transduc_dom_A_sf"/>
</dbReference>
<dbReference type="PANTHER" id="PTHR42861">
    <property type="entry name" value="CALCIUM-TRANSPORTING ATPASE"/>
    <property type="match status" value="1"/>
</dbReference>
<dbReference type="EMBL" id="CP053540">
    <property type="protein sequence ID" value="WOB42618.1"/>
    <property type="molecule type" value="Genomic_DNA"/>
</dbReference>
<dbReference type="InterPro" id="IPR004014">
    <property type="entry name" value="ATPase_P-typ_cation-transptr_N"/>
</dbReference>
<dbReference type="InterPro" id="IPR036412">
    <property type="entry name" value="HAD-like_sf"/>
</dbReference>
<dbReference type="NCBIfam" id="TIGR01494">
    <property type="entry name" value="ATPase_P-type"/>
    <property type="match status" value="2"/>
</dbReference>
<proteinExistence type="inferred from homology"/>
<gene>
    <name evidence="20" type="primary">mgtA</name>
    <name evidence="20" type="ORF">HNI00_05205</name>
</gene>
<feature type="transmembrane region" description="Helical" evidence="18">
    <location>
        <begin position="324"/>
        <end position="348"/>
    </location>
</feature>
<dbReference type="SUPFAM" id="SSF81665">
    <property type="entry name" value="Calcium ATPase, transmembrane domain M"/>
    <property type="match status" value="1"/>
</dbReference>
<keyword evidence="11" id="KW-0067">ATP-binding</keyword>
<keyword evidence="7" id="KW-0997">Cell inner membrane</keyword>
<evidence type="ECO:0000256" key="7">
    <source>
        <dbReference type="ARBA" id="ARBA00022519"/>
    </source>
</evidence>
<dbReference type="SFLD" id="SFLDG00002">
    <property type="entry name" value="C1.7:_P-type_atpase_like"/>
    <property type="match status" value="1"/>
</dbReference>
<evidence type="ECO:0000256" key="18">
    <source>
        <dbReference type="SAM" id="Phobius"/>
    </source>
</evidence>
<dbReference type="KEGG" id="tog:HNI00_05205"/>
<dbReference type="Gene3D" id="3.40.50.1000">
    <property type="entry name" value="HAD superfamily/HAD-like"/>
    <property type="match status" value="1"/>
</dbReference>
<dbReference type="Pfam" id="PF00122">
    <property type="entry name" value="E1-E2_ATPase"/>
    <property type="match status" value="1"/>
</dbReference>
<feature type="transmembrane region" description="Helical" evidence="18">
    <location>
        <begin position="781"/>
        <end position="804"/>
    </location>
</feature>
<evidence type="ECO:0000256" key="15">
    <source>
        <dbReference type="ARBA" id="ARBA00023136"/>
    </source>
</evidence>
<evidence type="ECO:0000256" key="10">
    <source>
        <dbReference type="ARBA" id="ARBA00022741"/>
    </source>
</evidence>
<dbReference type="SFLD" id="SFLDF00027">
    <property type="entry name" value="p-type_atpase"/>
    <property type="match status" value="1"/>
</dbReference>
<dbReference type="InterPro" id="IPR001757">
    <property type="entry name" value="P_typ_ATPase"/>
</dbReference>
<dbReference type="Pfam" id="PF00690">
    <property type="entry name" value="Cation_ATPase_N"/>
    <property type="match status" value="1"/>
</dbReference>
<keyword evidence="6" id="KW-1003">Cell membrane</keyword>
<keyword evidence="12" id="KW-0460">Magnesium</keyword>
<dbReference type="InterPro" id="IPR044492">
    <property type="entry name" value="P_typ_ATPase_HD_dom"/>
</dbReference>
<comment type="similarity">
    <text evidence="3">Belongs to the cation transport ATPase (P-type) (TC 3.A.3) family. Type IIIB subfamily.</text>
</comment>
<evidence type="ECO:0000256" key="14">
    <source>
        <dbReference type="ARBA" id="ARBA00022989"/>
    </source>
</evidence>
<accession>A0AA96Y681</accession>
<keyword evidence="15 18" id="KW-0472">Membrane</keyword>
<evidence type="ECO:0000256" key="16">
    <source>
        <dbReference type="ARBA" id="ARBA00029806"/>
    </source>
</evidence>
<dbReference type="SMART" id="SM00831">
    <property type="entry name" value="Cation_ATPase_N"/>
    <property type="match status" value="1"/>
</dbReference>
<name>A0AA96Y681_9CYAN</name>